<dbReference type="Gene3D" id="1.10.220.60">
    <property type="entry name" value="GRIP domain"/>
    <property type="match status" value="1"/>
</dbReference>
<evidence type="ECO:0000256" key="2">
    <source>
        <dbReference type="ARBA" id="ARBA00022490"/>
    </source>
</evidence>
<keyword evidence="3" id="KW-0597">Phosphoprotein</keyword>
<dbReference type="Pfam" id="PF01465">
    <property type="entry name" value="GRIP"/>
    <property type="match status" value="1"/>
</dbReference>
<keyword evidence="9" id="KW-1185">Reference proteome</keyword>
<dbReference type="PANTHER" id="PTHR18902">
    <property type="entry name" value="NUCLEAR MITOTIC APPARATUS PROTEIN 1-RELATED"/>
    <property type="match status" value="1"/>
</dbReference>
<evidence type="ECO:0000256" key="4">
    <source>
        <dbReference type="ARBA" id="ARBA00023054"/>
    </source>
</evidence>
<dbReference type="EMBL" id="VXIV02002320">
    <property type="protein sequence ID" value="KAF6026227.1"/>
    <property type="molecule type" value="Genomic_DNA"/>
</dbReference>
<reference evidence="8" key="1">
    <citation type="submission" date="2020-06" db="EMBL/GenBank/DDBJ databases">
        <title>Draft genome of Bugula neritina, a colonial animal packing powerful symbionts and potential medicines.</title>
        <authorList>
            <person name="Rayko M."/>
        </authorList>
    </citation>
    <scope>NUCLEOTIDE SEQUENCE [LARGE SCALE GENOMIC DNA]</scope>
    <source>
        <strain evidence="8">Kwan_BN1</strain>
    </source>
</reference>
<keyword evidence="6" id="KW-0472">Membrane</keyword>
<proteinExistence type="predicted"/>
<evidence type="ECO:0000259" key="7">
    <source>
        <dbReference type="PROSITE" id="PS50913"/>
    </source>
</evidence>
<evidence type="ECO:0000313" key="8">
    <source>
        <dbReference type="EMBL" id="KAF6026227.1"/>
    </source>
</evidence>
<keyword evidence="6" id="KW-0812">Transmembrane</keyword>
<feature type="coiled-coil region" evidence="5">
    <location>
        <begin position="290"/>
        <end position="338"/>
    </location>
</feature>
<dbReference type="Pfam" id="PF16704">
    <property type="entry name" value="Rab_bind"/>
    <property type="match status" value="1"/>
</dbReference>
<evidence type="ECO:0000256" key="1">
    <source>
        <dbReference type="ARBA" id="ARBA00004496"/>
    </source>
</evidence>
<evidence type="ECO:0000313" key="9">
    <source>
        <dbReference type="Proteomes" id="UP000593567"/>
    </source>
</evidence>
<protein>
    <submittedName>
        <fullName evidence="8">GCC2</fullName>
    </submittedName>
</protein>
<evidence type="ECO:0000256" key="5">
    <source>
        <dbReference type="SAM" id="Coils"/>
    </source>
</evidence>
<feature type="coiled-coil region" evidence="5">
    <location>
        <begin position="139"/>
        <end position="191"/>
    </location>
</feature>
<dbReference type="InterPro" id="IPR051841">
    <property type="entry name" value="MT-Golgi_org_protein"/>
</dbReference>
<dbReference type="Proteomes" id="UP000593567">
    <property type="component" value="Unassembled WGS sequence"/>
</dbReference>
<organism evidence="8 9">
    <name type="scientific">Bugula neritina</name>
    <name type="common">Brown bryozoan</name>
    <name type="synonym">Sertularia neritina</name>
    <dbReference type="NCBI Taxonomy" id="10212"/>
    <lineage>
        <taxon>Eukaryota</taxon>
        <taxon>Metazoa</taxon>
        <taxon>Spiralia</taxon>
        <taxon>Lophotrochozoa</taxon>
        <taxon>Bryozoa</taxon>
        <taxon>Gymnolaemata</taxon>
        <taxon>Cheilostomatida</taxon>
        <taxon>Flustrina</taxon>
        <taxon>Buguloidea</taxon>
        <taxon>Bugulidae</taxon>
        <taxon>Bugula</taxon>
    </lineage>
</organism>
<evidence type="ECO:0000256" key="3">
    <source>
        <dbReference type="ARBA" id="ARBA00022553"/>
    </source>
</evidence>
<feature type="domain" description="GRIP" evidence="7">
    <location>
        <begin position="334"/>
        <end position="384"/>
    </location>
</feature>
<keyword evidence="2" id="KW-0963">Cytoplasm</keyword>
<dbReference type="PROSITE" id="PS50913">
    <property type="entry name" value="GRIP"/>
    <property type="match status" value="1"/>
</dbReference>
<dbReference type="OrthoDB" id="1926336at2759"/>
<keyword evidence="6" id="KW-1133">Transmembrane helix</keyword>
<evidence type="ECO:0000256" key="6">
    <source>
        <dbReference type="SAM" id="Phobius"/>
    </source>
</evidence>
<name>A0A7J7JJK1_BUGNE</name>
<feature type="transmembrane region" description="Helical" evidence="6">
    <location>
        <begin position="417"/>
        <end position="435"/>
    </location>
</feature>
<keyword evidence="4 5" id="KW-0175">Coiled coil</keyword>
<sequence length="448" mass="51176">MENKQRALQSDLESSREELTVLQQDYDSYKVRVHSVLKQQQTRASVEAALENERVEKTHLQEMLSQVKVKLQETVEKLQTSLSENSLLQDEVDKLSLKCNKLSLEMANKETVWRQRLDQLMAENSAIASEHSSTISQMNERSEAVANAFKEQLKSTQSEHELQVSMLTNKIERLEDDKASLFGEVQMLRKQTTNGRHDQVVETPVKQSITPLLASTPDLRLNVRESGEGMEHPIPLNIPPSPATQFQVTPNTIVGLETLLTSADDDSHSVVSLNTQASEGVDDPKLKSKLKLSEKQAEHLRELLNESEATCSRYNEQVKILKQEIRRLESNQQRENSISNMEYLKNIVYKFLSLESGDEKSRLLPVLNTMLKFSDEEMAELRVVKVKPLLKVKVLGLAISTDGLDFLLKLQFFVHQYALLTIFLLMLYLNMFYHIDITCIDITYIDIT</sequence>
<dbReference type="InterPro" id="IPR000237">
    <property type="entry name" value="GRIP_dom"/>
</dbReference>
<accession>A0A7J7JJK1</accession>
<dbReference type="InterPro" id="IPR032023">
    <property type="entry name" value="GCC2_Rab_bind"/>
</dbReference>
<dbReference type="GO" id="GO:0005737">
    <property type="term" value="C:cytoplasm"/>
    <property type="evidence" value="ECO:0007669"/>
    <property type="project" value="UniProtKB-SubCell"/>
</dbReference>
<comment type="caution">
    <text evidence="8">The sequence shown here is derived from an EMBL/GenBank/DDBJ whole genome shotgun (WGS) entry which is preliminary data.</text>
</comment>
<gene>
    <name evidence="8" type="ORF">EB796_015472</name>
</gene>
<dbReference type="PANTHER" id="PTHR18902:SF25">
    <property type="entry name" value="GRIP AND COILED-COIL DOMAIN-CONTAINING PROTEIN 2"/>
    <property type="match status" value="1"/>
</dbReference>
<comment type="subcellular location">
    <subcellularLocation>
        <location evidence="1">Cytoplasm</location>
    </subcellularLocation>
</comment>
<dbReference type="AlphaFoldDB" id="A0A7J7JJK1"/>
<feature type="coiled-coil region" evidence="5">
    <location>
        <begin position="5"/>
        <end position="32"/>
    </location>
</feature>
<dbReference type="SMART" id="SM00755">
    <property type="entry name" value="Grip"/>
    <property type="match status" value="1"/>
</dbReference>